<evidence type="ECO:0000256" key="2">
    <source>
        <dbReference type="ARBA" id="ARBA00022512"/>
    </source>
</evidence>
<keyword evidence="5 10" id="KW-0732">Signal</keyword>
<dbReference type="Pfam" id="PF06280">
    <property type="entry name" value="fn3_5"/>
    <property type="match status" value="1"/>
</dbReference>
<keyword evidence="7 8" id="KW-0720">Serine protease</keyword>
<evidence type="ECO:0000256" key="10">
    <source>
        <dbReference type="SAM" id="SignalP"/>
    </source>
</evidence>
<evidence type="ECO:0000259" key="12">
    <source>
        <dbReference type="Pfam" id="PF02225"/>
    </source>
</evidence>
<dbReference type="Proteomes" id="UP001519289">
    <property type="component" value="Unassembled WGS sequence"/>
</dbReference>
<evidence type="ECO:0000256" key="7">
    <source>
        <dbReference type="ARBA" id="ARBA00022825"/>
    </source>
</evidence>
<dbReference type="InterPro" id="IPR034187">
    <property type="entry name" value="Peptidases_S8_5"/>
</dbReference>
<dbReference type="InterPro" id="IPR022398">
    <property type="entry name" value="Peptidase_S8_His-AS"/>
</dbReference>
<feature type="domain" description="C5a peptidase/Subtilisin-like protease SBT2-like Fn3-like" evidence="13">
    <location>
        <begin position="613"/>
        <end position="716"/>
    </location>
</feature>
<evidence type="ECO:0000256" key="3">
    <source>
        <dbReference type="ARBA" id="ARBA00022525"/>
    </source>
</evidence>
<evidence type="ECO:0000256" key="5">
    <source>
        <dbReference type="ARBA" id="ARBA00022729"/>
    </source>
</evidence>
<organism evidence="14 15">
    <name type="scientific">Symbiobacterium terraclitae</name>
    <dbReference type="NCBI Taxonomy" id="557451"/>
    <lineage>
        <taxon>Bacteria</taxon>
        <taxon>Bacillati</taxon>
        <taxon>Bacillota</taxon>
        <taxon>Clostridia</taxon>
        <taxon>Eubacteriales</taxon>
        <taxon>Symbiobacteriaceae</taxon>
        <taxon>Symbiobacterium</taxon>
    </lineage>
</organism>
<proteinExistence type="inferred from homology"/>
<feature type="domain" description="PA" evidence="12">
    <location>
        <begin position="397"/>
        <end position="463"/>
    </location>
</feature>
<evidence type="ECO:0000256" key="1">
    <source>
        <dbReference type="ARBA" id="ARBA00011073"/>
    </source>
</evidence>
<comment type="similarity">
    <text evidence="1 8 9">Belongs to the peptidase S8 family.</text>
</comment>
<name>A0ABS4JVT4_9FIRM</name>
<dbReference type="InterPro" id="IPR050131">
    <property type="entry name" value="Peptidase_S8_subtilisin-like"/>
</dbReference>
<keyword evidence="4 8" id="KW-0645">Protease</keyword>
<evidence type="ECO:0000256" key="8">
    <source>
        <dbReference type="PROSITE-ProRule" id="PRU01240"/>
    </source>
</evidence>
<comment type="caution">
    <text evidence="14">The sequence shown here is derived from an EMBL/GenBank/DDBJ whole genome shotgun (WGS) entry which is preliminary data.</text>
</comment>
<feature type="domain" description="Peptidase S8/S53" evidence="11">
    <location>
        <begin position="162"/>
        <end position="592"/>
    </location>
</feature>
<keyword evidence="6 8" id="KW-0378">Hydrolase</keyword>
<feature type="active site" description="Charge relay system" evidence="8">
    <location>
        <position position="536"/>
    </location>
</feature>
<dbReference type="EMBL" id="JAGGLG010000032">
    <property type="protein sequence ID" value="MBP2019631.1"/>
    <property type="molecule type" value="Genomic_DNA"/>
</dbReference>
<reference evidence="14 15" key="1">
    <citation type="submission" date="2021-03" db="EMBL/GenBank/DDBJ databases">
        <title>Genomic Encyclopedia of Type Strains, Phase IV (KMG-IV): sequencing the most valuable type-strain genomes for metagenomic binning, comparative biology and taxonomic classification.</title>
        <authorList>
            <person name="Goeker M."/>
        </authorList>
    </citation>
    <scope>NUCLEOTIDE SEQUENCE [LARGE SCALE GENOMIC DNA]</scope>
    <source>
        <strain evidence="14 15">DSM 27138</strain>
    </source>
</reference>
<dbReference type="PROSITE" id="PS00136">
    <property type="entry name" value="SUBTILASE_ASP"/>
    <property type="match status" value="1"/>
</dbReference>
<dbReference type="Pfam" id="PF00082">
    <property type="entry name" value="Peptidase_S8"/>
    <property type="match status" value="1"/>
</dbReference>
<dbReference type="SUPFAM" id="SSF52743">
    <property type="entry name" value="Subtilisin-like"/>
    <property type="match status" value="1"/>
</dbReference>
<dbReference type="PANTHER" id="PTHR43806">
    <property type="entry name" value="PEPTIDASE S8"/>
    <property type="match status" value="1"/>
</dbReference>
<keyword evidence="15" id="KW-1185">Reference proteome</keyword>
<dbReference type="PROSITE" id="PS00137">
    <property type="entry name" value="SUBTILASE_HIS"/>
    <property type="match status" value="1"/>
</dbReference>
<protein>
    <submittedName>
        <fullName evidence="14">Subtilisin family serine protease</fullName>
    </submittedName>
</protein>
<dbReference type="InterPro" id="IPR010435">
    <property type="entry name" value="C5a/SBT2-like_Fn3"/>
</dbReference>
<sequence>MDRRRVITSALVGIMLLGAAFPAAARVEELYPDQPAPVYWTDEMVDETPHAWFVEFSGAPLAEGGSASAVKSERAQFRAEAARQNVKFQERFEYEELFNGISIAADASQVAALSRLPGVKAIYPVVEIARPEVEVPTDDIDLVTALAMTGADIVQSELGYTGKGIKVAVMDTGIDYHHPDLGGGFGKGYKVAYGYDFVGDDFNADPTHPGYNPVPVPDPDPDDCAIAGHGTHVAGIVGANGRIKGVAPDVTLGAYRVFGCEGSTTADVMLAAMERAYKDKMDILNMSIGSAFQWPGYPTAVAADRLVKKGMVVVASIGNSGEYGLYSTSAPGNGSQVIGVASFDNSHATLRIFRVDGAGVGFTPATASPLPPTAGTLPIASADVGVGDDLACVPLPAGSLEGAAALVQRGGCTFYEKALHAQNAGAAAVILYNNVAGRVNPTVAGEEPITIPVVAITNEDGLMIRDLLESGDELLLEWTDETGSFESPTGGLISSFSSYGLAPDLSLKPDLGAPGGGIYSTYPLEAGGYATIGGTSMSAPHVAGAAALLLEAMPKAKPDEVQARLMNTADPKYWWGAPALGFLDSVNRQGAGMLQIDKAILADVVVETPKLALGESTGKAVSETLTIRNNSGRRITYALSHVEAVSTGGDTYSPSFFIGDDVVSFQKDTVTLSPRGVTKVKVSIAPDPSLPDGTIYGGYIVLTPVNNDGPVLRVPYAGYKGDYQEKEVLTPTPYGFPWLARAADGSYYKEGEGAVFTMADGDIPYVLFHLDHQSSHLRIGVRPADGGAVTYFLDQEYMSRNSQPTGFFAIGFDGIVMQGKKERILPDGDYVLLIEVLKPLGNAKNKDHWETWTSPVFTIDRSAE</sequence>
<keyword evidence="3" id="KW-0964">Secreted</keyword>
<keyword evidence="2" id="KW-0134">Cell wall</keyword>
<dbReference type="InterPro" id="IPR023827">
    <property type="entry name" value="Peptidase_S8_Asp-AS"/>
</dbReference>
<dbReference type="GO" id="GO:0006508">
    <property type="term" value="P:proteolysis"/>
    <property type="evidence" value="ECO:0007669"/>
    <property type="project" value="UniProtKB-KW"/>
</dbReference>
<evidence type="ECO:0000256" key="9">
    <source>
        <dbReference type="RuleBase" id="RU003355"/>
    </source>
</evidence>
<dbReference type="InterPro" id="IPR046450">
    <property type="entry name" value="PA_dom_sf"/>
</dbReference>
<dbReference type="InterPro" id="IPR036852">
    <property type="entry name" value="Peptidase_S8/S53_dom_sf"/>
</dbReference>
<dbReference type="PROSITE" id="PS00138">
    <property type="entry name" value="SUBTILASE_SER"/>
    <property type="match status" value="1"/>
</dbReference>
<evidence type="ECO:0000313" key="15">
    <source>
        <dbReference type="Proteomes" id="UP001519289"/>
    </source>
</evidence>
<evidence type="ECO:0000313" key="14">
    <source>
        <dbReference type="EMBL" id="MBP2019631.1"/>
    </source>
</evidence>
<feature type="chain" id="PRO_5045205846" evidence="10">
    <location>
        <begin position="26"/>
        <end position="864"/>
    </location>
</feature>
<dbReference type="GO" id="GO:0008233">
    <property type="term" value="F:peptidase activity"/>
    <property type="evidence" value="ECO:0007669"/>
    <property type="project" value="UniProtKB-KW"/>
</dbReference>
<dbReference type="PRINTS" id="PR00723">
    <property type="entry name" value="SUBTILISIN"/>
</dbReference>
<dbReference type="CDD" id="cd07489">
    <property type="entry name" value="Peptidases_S8_5"/>
    <property type="match status" value="1"/>
</dbReference>
<evidence type="ECO:0000256" key="4">
    <source>
        <dbReference type="ARBA" id="ARBA00022670"/>
    </source>
</evidence>
<dbReference type="RefSeq" id="WP_209467736.1">
    <property type="nucleotide sequence ID" value="NZ_JAGGLG010000032.1"/>
</dbReference>
<dbReference type="PROSITE" id="PS51892">
    <property type="entry name" value="SUBTILASE"/>
    <property type="match status" value="1"/>
</dbReference>
<feature type="active site" description="Charge relay system" evidence="8">
    <location>
        <position position="171"/>
    </location>
</feature>
<dbReference type="Gene3D" id="2.60.40.1710">
    <property type="entry name" value="Subtilisin-like superfamily"/>
    <property type="match status" value="1"/>
</dbReference>
<gene>
    <name evidence="14" type="ORF">J2Z79_003073</name>
</gene>
<dbReference type="PANTHER" id="PTHR43806:SF66">
    <property type="entry name" value="SERIN ENDOPEPTIDASE"/>
    <property type="match status" value="1"/>
</dbReference>
<dbReference type="InterPro" id="IPR023828">
    <property type="entry name" value="Peptidase_S8_Ser-AS"/>
</dbReference>
<evidence type="ECO:0000256" key="6">
    <source>
        <dbReference type="ARBA" id="ARBA00022801"/>
    </source>
</evidence>
<dbReference type="SUPFAM" id="SSF52025">
    <property type="entry name" value="PA domain"/>
    <property type="match status" value="1"/>
</dbReference>
<dbReference type="Gene3D" id="3.40.50.200">
    <property type="entry name" value="Peptidase S8/S53 domain"/>
    <property type="match status" value="2"/>
</dbReference>
<evidence type="ECO:0000259" key="13">
    <source>
        <dbReference type="Pfam" id="PF06280"/>
    </source>
</evidence>
<feature type="signal peptide" evidence="10">
    <location>
        <begin position="1"/>
        <end position="25"/>
    </location>
</feature>
<dbReference type="InterPro" id="IPR003137">
    <property type="entry name" value="PA_domain"/>
</dbReference>
<dbReference type="Pfam" id="PF02225">
    <property type="entry name" value="PA"/>
    <property type="match status" value="1"/>
</dbReference>
<accession>A0ABS4JVT4</accession>
<dbReference type="Gene3D" id="3.50.30.30">
    <property type="match status" value="1"/>
</dbReference>
<feature type="active site" description="Charge relay system" evidence="8">
    <location>
        <position position="229"/>
    </location>
</feature>
<dbReference type="InterPro" id="IPR000209">
    <property type="entry name" value="Peptidase_S8/S53_dom"/>
</dbReference>
<dbReference type="InterPro" id="IPR015500">
    <property type="entry name" value="Peptidase_S8_subtilisin-rel"/>
</dbReference>
<evidence type="ECO:0000259" key="11">
    <source>
        <dbReference type="Pfam" id="PF00082"/>
    </source>
</evidence>